<evidence type="ECO:0000313" key="3">
    <source>
        <dbReference type="EMBL" id="TXI37847.1"/>
    </source>
</evidence>
<evidence type="ECO:0000256" key="1">
    <source>
        <dbReference type="SAM" id="SignalP"/>
    </source>
</evidence>
<dbReference type="PROSITE" id="PS50213">
    <property type="entry name" value="FAS1"/>
    <property type="match status" value="1"/>
</dbReference>
<evidence type="ECO:0000259" key="2">
    <source>
        <dbReference type="PROSITE" id="PS50213"/>
    </source>
</evidence>
<dbReference type="SMART" id="SM00554">
    <property type="entry name" value="FAS1"/>
    <property type="match status" value="1"/>
</dbReference>
<dbReference type="Gene3D" id="2.30.180.10">
    <property type="entry name" value="FAS1 domain"/>
    <property type="match status" value="1"/>
</dbReference>
<dbReference type="EMBL" id="SSGG01000041">
    <property type="protein sequence ID" value="TXI37847.1"/>
    <property type="molecule type" value="Genomic_DNA"/>
</dbReference>
<name>A0A5C7WJC7_METME</name>
<dbReference type="Pfam" id="PF02469">
    <property type="entry name" value="Fasciclin"/>
    <property type="match status" value="1"/>
</dbReference>
<dbReference type="InterPro" id="IPR036378">
    <property type="entry name" value="FAS1_dom_sf"/>
</dbReference>
<dbReference type="SUPFAM" id="SSF82153">
    <property type="entry name" value="FAS1 domain"/>
    <property type="match status" value="1"/>
</dbReference>
<dbReference type="InterPro" id="IPR000782">
    <property type="entry name" value="FAS1_domain"/>
</dbReference>
<dbReference type="AlphaFoldDB" id="A0A5C7WJC7"/>
<feature type="signal peptide" evidence="1">
    <location>
        <begin position="1"/>
        <end position="20"/>
    </location>
</feature>
<gene>
    <name evidence="3" type="ORF">E6Q51_02430</name>
</gene>
<accession>A0A5C7WJC7</accession>
<dbReference type="STRING" id="1122236.GCA_000378225_00603"/>
<feature type="domain" description="FAS1" evidence="2">
    <location>
        <begin position="20"/>
        <end position="148"/>
    </location>
</feature>
<feature type="chain" id="PRO_5022761847" evidence="1">
    <location>
        <begin position="21"/>
        <end position="152"/>
    </location>
</feature>
<proteinExistence type="predicted"/>
<keyword evidence="1" id="KW-0732">Signal</keyword>
<dbReference type="PANTHER" id="PTHR10900:SF77">
    <property type="entry name" value="FI19380P1"/>
    <property type="match status" value="1"/>
</dbReference>
<dbReference type="Proteomes" id="UP000321374">
    <property type="component" value="Unassembled WGS sequence"/>
</dbReference>
<reference evidence="3 4" key="1">
    <citation type="submission" date="2018-09" db="EMBL/GenBank/DDBJ databases">
        <title>Metagenome Assembled Genomes from an Advanced Water Purification Facility.</title>
        <authorList>
            <person name="Stamps B.W."/>
            <person name="Spear J.R."/>
        </authorList>
    </citation>
    <scope>NUCLEOTIDE SEQUENCE [LARGE SCALE GENOMIC DNA]</scope>
    <source>
        <strain evidence="3">Bin_42_2</strain>
    </source>
</reference>
<protein>
    <submittedName>
        <fullName evidence="3">Fasciclin domain-containing protein</fullName>
    </submittedName>
</protein>
<dbReference type="InterPro" id="IPR050904">
    <property type="entry name" value="Adhesion/Biosynth-related"/>
</dbReference>
<dbReference type="PANTHER" id="PTHR10900">
    <property type="entry name" value="PERIOSTIN-RELATED"/>
    <property type="match status" value="1"/>
</dbReference>
<dbReference type="FunFam" id="2.30.180.10:FF:000032">
    <property type="entry name" value="Fasciclin domain-containing protein, putative"/>
    <property type="match status" value="1"/>
</dbReference>
<organism evidence="3 4">
    <name type="scientific">Methylophilus methylotrophus</name>
    <name type="common">Bacterium W3A1</name>
    <dbReference type="NCBI Taxonomy" id="17"/>
    <lineage>
        <taxon>Bacteria</taxon>
        <taxon>Pseudomonadati</taxon>
        <taxon>Pseudomonadota</taxon>
        <taxon>Betaproteobacteria</taxon>
        <taxon>Nitrosomonadales</taxon>
        <taxon>Methylophilaceae</taxon>
        <taxon>Methylophilus</taxon>
    </lineage>
</organism>
<comment type="caution">
    <text evidence="3">The sequence shown here is derived from an EMBL/GenBank/DDBJ whole genome shotgun (WGS) entry which is preliminary data.</text>
</comment>
<sequence length="152" mass="16163">MNKLLALTLLAMSYAHHANADTLLQTADQEGDFKTFLQAVKTAGLESTLNDKGPITLFAPNDAAFAKLPKAKFKALMANPTELKKVLSYHIYPGKITQADVSAGKVKSLEGADLMLSVTDGVKVDNVKVVGDEINADNGVIHIMSAVLIPKG</sequence>
<evidence type="ECO:0000313" key="4">
    <source>
        <dbReference type="Proteomes" id="UP000321374"/>
    </source>
</evidence>